<dbReference type="AlphaFoldDB" id="A4IQL4"/>
<feature type="binding site" evidence="1">
    <location>
        <position position="190"/>
    </location>
    <ligand>
        <name>Mn(2+)</name>
        <dbReference type="ChEBI" id="CHEBI:29035"/>
        <label>2</label>
    </ligand>
</feature>
<dbReference type="NCBIfam" id="TIGR01891">
    <property type="entry name" value="amidohydrolases"/>
    <property type="match status" value="1"/>
</dbReference>
<dbReference type="InterPro" id="IPR002933">
    <property type="entry name" value="Peptidase_M20"/>
</dbReference>
<dbReference type="PANTHER" id="PTHR11014:SF63">
    <property type="entry name" value="METALLOPEPTIDASE, PUTATIVE (AFU_ORTHOLOGUE AFUA_6G09600)-RELATED"/>
    <property type="match status" value="1"/>
</dbReference>
<evidence type="ECO:0000313" key="4">
    <source>
        <dbReference type="Proteomes" id="UP000001578"/>
    </source>
</evidence>
<gene>
    <name evidence="3" type="ordered locus">GTNG_2269</name>
</gene>
<accession>A4IQL4</accession>
<dbReference type="KEGG" id="gtn:GTNG_2269"/>
<name>A4IQL4_GEOTN</name>
<dbReference type="HOGENOM" id="CLU_023257_0_1_9"/>
<proteinExistence type="predicted"/>
<evidence type="ECO:0000313" key="3">
    <source>
        <dbReference type="EMBL" id="ABO67618.1"/>
    </source>
</evidence>
<dbReference type="EMBL" id="CP000557">
    <property type="protein sequence ID" value="ABO67618.1"/>
    <property type="molecule type" value="Genomic_DNA"/>
</dbReference>
<sequence length="427" mass="46429">MGKVFNEHAHGKEAGILRVNDKPIRERANWISNQLVEWRRTLHQYPELSFQEFQTAKFVAQTLRDIGGIDVQTGVGVDTGVVGVLTSGDGPTIAVRADMDALPIQEENEKAYRSKNDGVMHACGHDAHTAILLGVATILAPLFQSGELKGTVKFVFQPAEESTDEYGLSGSPYMIRAGVYDHVDAAIALHMCPWLPVGAVQINDGYSMANVDVFRGKIYGTGGHGAYPELGTDPIWMLGPVMQALYGITSRKVSSLDAAVISIGRIQAGSASNIIPTEIFIEGTMRSYTPEVRDLLELELKKAFSIVGNLGGSYSLHVERGEPALNNHSVVNRWITKTVSEIYPDFQIVKKPFGLGGEDFGYVSQKIPSSLFFLGCAIQDGVKRELHTPIFDIDEACLPIGTAILAQTVVHFLNGKVSLSANEMLEV</sequence>
<feature type="binding site" evidence="1">
    <location>
        <position position="161"/>
    </location>
    <ligand>
        <name>Mn(2+)</name>
        <dbReference type="ChEBI" id="CHEBI:29035"/>
        <label>2</label>
    </ligand>
</feature>
<dbReference type="SUPFAM" id="SSF53187">
    <property type="entry name" value="Zn-dependent exopeptidases"/>
    <property type="match status" value="1"/>
</dbReference>
<dbReference type="GO" id="GO:0046872">
    <property type="term" value="F:metal ion binding"/>
    <property type="evidence" value="ECO:0007669"/>
    <property type="project" value="UniProtKB-KW"/>
</dbReference>
<keyword evidence="1" id="KW-0464">Manganese</keyword>
<dbReference type="eggNOG" id="COG1473">
    <property type="taxonomic scope" value="Bacteria"/>
</dbReference>
<organism evidence="3 4">
    <name type="scientific">Geobacillus thermodenitrificans (strain NG80-2)</name>
    <dbReference type="NCBI Taxonomy" id="420246"/>
    <lineage>
        <taxon>Bacteria</taxon>
        <taxon>Bacillati</taxon>
        <taxon>Bacillota</taxon>
        <taxon>Bacilli</taxon>
        <taxon>Bacillales</taxon>
        <taxon>Anoxybacillaceae</taxon>
        <taxon>Geobacillus</taxon>
    </lineage>
</organism>
<feature type="binding site" evidence="1">
    <location>
        <position position="125"/>
    </location>
    <ligand>
        <name>Mn(2+)</name>
        <dbReference type="ChEBI" id="CHEBI:29035"/>
        <label>2</label>
    </ligand>
</feature>
<dbReference type="PANTHER" id="PTHR11014">
    <property type="entry name" value="PEPTIDASE M20 FAMILY MEMBER"/>
    <property type="match status" value="1"/>
</dbReference>
<keyword evidence="1" id="KW-0479">Metal-binding</keyword>
<dbReference type="InterPro" id="IPR036264">
    <property type="entry name" value="Bact_exopeptidase_dim_dom"/>
</dbReference>
<dbReference type="Gene3D" id="3.30.70.360">
    <property type="match status" value="1"/>
</dbReference>
<dbReference type="Proteomes" id="UP000001578">
    <property type="component" value="Chromosome"/>
</dbReference>
<feature type="binding site" evidence="1">
    <location>
        <position position="123"/>
    </location>
    <ligand>
        <name>Mn(2+)</name>
        <dbReference type="ChEBI" id="CHEBI:29035"/>
        <label>2</label>
    </ligand>
</feature>
<evidence type="ECO:0000259" key="2">
    <source>
        <dbReference type="Pfam" id="PF07687"/>
    </source>
</evidence>
<feature type="binding site" evidence="1">
    <location>
        <position position="387"/>
    </location>
    <ligand>
        <name>Mn(2+)</name>
        <dbReference type="ChEBI" id="CHEBI:29035"/>
        <label>2</label>
    </ligand>
</feature>
<feature type="domain" description="Peptidase M20 dimerisation" evidence="2">
    <location>
        <begin position="217"/>
        <end position="303"/>
    </location>
</feature>
<dbReference type="GO" id="GO:0016787">
    <property type="term" value="F:hydrolase activity"/>
    <property type="evidence" value="ECO:0007669"/>
    <property type="project" value="UniProtKB-KW"/>
</dbReference>
<dbReference type="PIRSF" id="PIRSF005962">
    <property type="entry name" value="Pept_M20D_amidohydro"/>
    <property type="match status" value="1"/>
</dbReference>
<dbReference type="InterPro" id="IPR017439">
    <property type="entry name" value="Amidohydrolase"/>
</dbReference>
<protein>
    <submittedName>
        <fullName evidence="3">N-acyl-L-amino acid amidohydrolase-like protein</fullName>
    </submittedName>
</protein>
<keyword evidence="3" id="KW-0378">Hydrolase</keyword>
<dbReference type="Gene3D" id="3.40.630.10">
    <property type="entry name" value="Zn peptidases"/>
    <property type="match status" value="1"/>
</dbReference>
<reference evidence="3 4" key="1">
    <citation type="journal article" date="2007" name="Proc. Natl. Acad. Sci. U.S.A.">
        <title>Genome and proteome of long-chain alkane degrading Geobacillus thermodenitrificans NG80-2 isolated from a deep-subsurface oil reservoir.</title>
        <authorList>
            <person name="Feng L."/>
            <person name="Wang W."/>
            <person name="Cheng J."/>
            <person name="Ren Y."/>
            <person name="Zhao G."/>
            <person name="Gao C."/>
            <person name="Tang Y."/>
            <person name="Liu X."/>
            <person name="Han W."/>
            <person name="Peng X."/>
            <person name="Liu R."/>
            <person name="Wang L."/>
        </authorList>
    </citation>
    <scope>NUCLEOTIDE SEQUENCE [LARGE SCALE GENOMIC DNA]</scope>
    <source>
        <strain evidence="3 4">NG80-2</strain>
    </source>
</reference>
<evidence type="ECO:0000256" key="1">
    <source>
        <dbReference type="PIRSR" id="PIRSR005962-1"/>
    </source>
</evidence>
<dbReference type="InterPro" id="IPR011650">
    <property type="entry name" value="Peptidase_M20_dimer"/>
</dbReference>
<dbReference type="SUPFAM" id="SSF55031">
    <property type="entry name" value="Bacterial exopeptidase dimerisation domain"/>
    <property type="match status" value="1"/>
</dbReference>
<comment type="cofactor">
    <cofactor evidence="1">
        <name>Mn(2+)</name>
        <dbReference type="ChEBI" id="CHEBI:29035"/>
    </cofactor>
    <text evidence="1">The Mn(2+) ion enhances activity.</text>
</comment>
<dbReference type="RefSeq" id="WP_011887753.1">
    <property type="nucleotide sequence ID" value="NC_009328.1"/>
</dbReference>
<dbReference type="Pfam" id="PF07687">
    <property type="entry name" value="M20_dimer"/>
    <property type="match status" value="1"/>
</dbReference>
<dbReference type="Pfam" id="PF01546">
    <property type="entry name" value="Peptidase_M20"/>
    <property type="match status" value="1"/>
</dbReference>